<sequence>MILTEIYRNVDDIPDIESYHIETAMVKSDDLLKSIQRVTTDHGNDYGIRLEDENQVLESGSAFKIGEKRLLVISVIPDEMIVVKPKNIDEMGVIAHLLGNLHKPVQVKDGTISLLLDKVVVNTLDKRHADYEIKQIKLDEPLKYADLTNGK</sequence>
<dbReference type="HAMAP" id="MF_00822">
    <property type="entry name" value="UreE"/>
    <property type="match status" value="1"/>
</dbReference>
<name>A0A3E4M404_9LACO</name>
<dbReference type="Gene3D" id="3.30.70.790">
    <property type="entry name" value="UreE, C-terminal domain"/>
    <property type="match status" value="1"/>
</dbReference>
<evidence type="ECO:0000256" key="4">
    <source>
        <dbReference type="HAMAP-Rule" id="MF_00822"/>
    </source>
</evidence>
<protein>
    <recommendedName>
        <fullName evidence="4">Urease accessory protein UreE</fullName>
    </recommendedName>
</protein>
<dbReference type="EMBL" id="CP117692">
    <property type="protein sequence ID" value="WDC82554.1"/>
    <property type="molecule type" value="Genomic_DNA"/>
</dbReference>
<evidence type="ECO:0000313" key="8">
    <source>
        <dbReference type="Proteomes" id="UP000260790"/>
    </source>
</evidence>
<gene>
    <name evidence="4" type="primary">ureE</name>
    <name evidence="6" type="ORF">DXD09_10230</name>
    <name evidence="7" type="ORF">PSR59_02665</name>
</gene>
<comment type="function">
    <text evidence="4">Involved in urease metallocenter assembly. Binds nickel. Probably functions as a nickel donor during metallocenter assembly.</text>
</comment>
<dbReference type="InterPro" id="IPR004029">
    <property type="entry name" value="UreE_N"/>
</dbReference>
<dbReference type="RefSeq" id="WP_035171277.1">
    <property type="nucleotide sequence ID" value="NZ_CP117687.1"/>
</dbReference>
<reference evidence="6 8" key="1">
    <citation type="submission" date="2018-08" db="EMBL/GenBank/DDBJ databases">
        <title>A genome reference for cultivated species of the human gut microbiota.</title>
        <authorList>
            <person name="Zou Y."/>
            <person name="Xue W."/>
            <person name="Luo G."/>
        </authorList>
    </citation>
    <scope>NUCLEOTIDE SEQUENCE [LARGE SCALE GENOMIC DNA]</scope>
    <source>
        <strain evidence="6 8">TF10-9AT</strain>
    </source>
</reference>
<dbReference type="GO" id="GO:0006457">
    <property type="term" value="P:protein folding"/>
    <property type="evidence" value="ECO:0007669"/>
    <property type="project" value="InterPro"/>
</dbReference>
<dbReference type="EMBL" id="QSQR01000012">
    <property type="protein sequence ID" value="RGK44433.1"/>
    <property type="molecule type" value="Genomic_DNA"/>
</dbReference>
<proteinExistence type="inferred from homology"/>
<dbReference type="Gene3D" id="2.60.260.20">
    <property type="entry name" value="Urease metallochaperone UreE, N-terminal domain"/>
    <property type="match status" value="1"/>
</dbReference>
<dbReference type="InterPro" id="IPR036118">
    <property type="entry name" value="UreE_N_sf"/>
</dbReference>
<organism evidence="6 8">
    <name type="scientific">Ligilactobacillus ruminis</name>
    <dbReference type="NCBI Taxonomy" id="1623"/>
    <lineage>
        <taxon>Bacteria</taxon>
        <taxon>Bacillati</taxon>
        <taxon>Bacillota</taxon>
        <taxon>Bacilli</taxon>
        <taxon>Lactobacillales</taxon>
        <taxon>Lactobacillaceae</taxon>
        <taxon>Ligilactobacillus</taxon>
    </lineage>
</organism>
<comment type="similarity">
    <text evidence="4">Belongs to the UreE family.</text>
</comment>
<dbReference type="InterPro" id="IPR012406">
    <property type="entry name" value="UreE"/>
</dbReference>
<dbReference type="GO" id="GO:0051082">
    <property type="term" value="F:unfolded protein binding"/>
    <property type="evidence" value="ECO:0007669"/>
    <property type="project" value="UniProtKB-UniRule"/>
</dbReference>
<evidence type="ECO:0000313" key="6">
    <source>
        <dbReference type="EMBL" id="RGK44433.1"/>
    </source>
</evidence>
<evidence type="ECO:0000256" key="3">
    <source>
        <dbReference type="ARBA" id="ARBA00023186"/>
    </source>
</evidence>
<dbReference type="Proteomes" id="UP001222683">
    <property type="component" value="Chromosome"/>
</dbReference>
<feature type="domain" description="UreE urease accessory N-terminal" evidence="5">
    <location>
        <begin position="6"/>
        <end position="71"/>
    </location>
</feature>
<dbReference type="SUPFAM" id="SSF69737">
    <property type="entry name" value="Urease metallochaperone UreE, C-terminal domain"/>
    <property type="match status" value="1"/>
</dbReference>
<evidence type="ECO:0000256" key="1">
    <source>
        <dbReference type="ARBA" id="ARBA00022490"/>
    </source>
</evidence>
<evidence type="ECO:0000313" key="7">
    <source>
        <dbReference type="EMBL" id="WDC82554.1"/>
    </source>
</evidence>
<evidence type="ECO:0000259" key="5">
    <source>
        <dbReference type="SMART" id="SM00988"/>
    </source>
</evidence>
<reference evidence="7" key="2">
    <citation type="submission" date="2023-02" db="EMBL/GenBank/DDBJ databases">
        <title>Complete genome sequence of Lactobacillus ruminis CACC888 isolated from Pig feces.</title>
        <authorList>
            <person name="Park S."/>
            <person name="Park M.A."/>
            <person name="Kim D.-H."/>
            <person name="Kim Y."/>
        </authorList>
    </citation>
    <scope>NUCLEOTIDE SEQUENCE</scope>
    <source>
        <strain evidence="7">CACC888</strain>
    </source>
</reference>
<comment type="subcellular location">
    <subcellularLocation>
        <location evidence="4">Cytoplasm</location>
    </subcellularLocation>
</comment>
<keyword evidence="2 4" id="KW-0533">Nickel</keyword>
<accession>A0A3E4M404</accession>
<keyword evidence="1 4" id="KW-0963">Cytoplasm</keyword>
<dbReference type="SUPFAM" id="SSF69287">
    <property type="entry name" value="Urease metallochaperone UreE, N-terminal domain"/>
    <property type="match status" value="1"/>
</dbReference>
<evidence type="ECO:0000256" key="2">
    <source>
        <dbReference type="ARBA" id="ARBA00022596"/>
    </source>
</evidence>
<dbReference type="GO" id="GO:0005737">
    <property type="term" value="C:cytoplasm"/>
    <property type="evidence" value="ECO:0007669"/>
    <property type="project" value="UniProtKB-SubCell"/>
</dbReference>
<dbReference type="Pfam" id="PF02814">
    <property type="entry name" value="UreE_N"/>
    <property type="match status" value="1"/>
</dbReference>
<dbReference type="GO" id="GO:0016151">
    <property type="term" value="F:nickel cation binding"/>
    <property type="evidence" value="ECO:0007669"/>
    <property type="project" value="UniProtKB-UniRule"/>
</dbReference>
<dbReference type="PIRSF" id="PIRSF036402">
    <property type="entry name" value="Ureas_acces_UreE"/>
    <property type="match status" value="1"/>
</dbReference>
<keyword evidence="3 4" id="KW-0143">Chaperone</keyword>
<dbReference type="Proteomes" id="UP000260790">
    <property type="component" value="Unassembled WGS sequence"/>
</dbReference>
<dbReference type="CDD" id="cd00571">
    <property type="entry name" value="UreE"/>
    <property type="match status" value="1"/>
</dbReference>
<dbReference type="SMART" id="SM00988">
    <property type="entry name" value="UreE_N"/>
    <property type="match status" value="1"/>
</dbReference>
<dbReference type="AlphaFoldDB" id="A0A3E4M404"/>